<keyword evidence="2" id="KW-1185">Reference proteome</keyword>
<comment type="caution">
    <text evidence="1">The sequence shown here is derived from an EMBL/GenBank/DDBJ whole genome shotgun (WGS) entry which is preliminary data.</text>
</comment>
<organism evidence="1 2">
    <name type="scientific">Ixodes persulcatus</name>
    <name type="common">Taiga tick</name>
    <dbReference type="NCBI Taxonomy" id="34615"/>
    <lineage>
        <taxon>Eukaryota</taxon>
        <taxon>Metazoa</taxon>
        <taxon>Ecdysozoa</taxon>
        <taxon>Arthropoda</taxon>
        <taxon>Chelicerata</taxon>
        <taxon>Arachnida</taxon>
        <taxon>Acari</taxon>
        <taxon>Parasitiformes</taxon>
        <taxon>Ixodida</taxon>
        <taxon>Ixodoidea</taxon>
        <taxon>Ixodidae</taxon>
        <taxon>Ixodinae</taxon>
        <taxon>Ixodes</taxon>
    </lineage>
</organism>
<protein>
    <submittedName>
        <fullName evidence="1">Uncharacterized protein</fullName>
    </submittedName>
</protein>
<reference evidence="1 2" key="1">
    <citation type="journal article" date="2020" name="Cell">
        <title>Large-Scale Comparative Analyses of Tick Genomes Elucidate Their Genetic Diversity and Vector Capacities.</title>
        <authorList>
            <consortium name="Tick Genome and Microbiome Consortium (TIGMIC)"/>
            <person name="Jia N."/>
            <person name="Wang J."/>
            <person name="Shi W."/>
            <person name="Du L."/>
            <person name="Sun Y."/>
            <person name="Zhan W."/>
            <person name="Jiang J.F."/>
            <person name="Wang Q."/>
            <person name="Zhang B."/>
            <person name="Ji P."/>
            <person name="Bell-Sakyi L."/>
            <person name="Cui X.M."/>
            <person name="Yuan T.T."/>
            <person name="Jiang B.G."/>
            <person name="Yang W.F."/>
            <person name="Lam T.T."/>
            <person name="Chang Q.C."/>
            <person name="Ding S.J."/>
            <person name="Wang X.J."/>
            <person name="Zhu J.G."/>
            <person name="Ruan X.D."/>
            <person name="Zhao L."/>
            <person name="Wei J.T."/>
            <person name="Ye R.Z."/>
            <person name="Que T.C."/>
            <person name="Du C.H."/>
            <person name="Zhou Y.H."/>
            <person name="Cheng J.X."/>
            <person name="Dai P.F."/>
            <person name="Guo W.B."/>
            <person name="Han X.H."/>
            <person name="Huang E.J."/>
            <person name="Li L.F."/>
            <person name="Wei W."/>
            <person name="Gao Y.C."/>
            <person name="Liu J.Z."/>
            <person name="Shao H.Z."/>
            <person name="Wang X."/>
            <person name="Wang C.C."/>
            <person name="Yang T.C."/>
            <person name="Huo Q.B."/>
            <person name="Li W."/>
            <person name="Chen H.Y."/>
            <person name="Chen S.E."/>
            <person name="Zhou L.G."/>
            <person name="Ni X.B."/>
            <person name="Tian J.H."/>
            <person name="Sheng Y."/>
            <person name="Liu T."/>
            <person name="Pan Y.S."/>
            <person name="Xia L.Y."/>
            <person name="Li J."/>
            <person name="Zhao F."/>
            <person name="Cao W.C."/>
        </authorList>
    </citation>
    <scope>NUCLEOTIDE SEQUENCE [LARGE SCALE GENOMIC DNA]</scope>
    <source>
        <strain evidence="1">Iper-2018</strain>
    </source>
</reference>
<accession>A0AC60QU10</accession>
<proteinExistence type="predicted"/>
<evidence type="ECO:0000313" key="2">
    <source>
        <dbReference type="Proteomes" id="UP000805193"/>
    </source>
</evidence>
<sequence>MDIPHQESRKNCCVVGCNSTCTIAHGTKYYIVPSEPYEAEYCATWVRLVRPYSRSSYQLQLLQLLQELWQLWGCGFKLRSVGFNMSLKNTVLFRAGAPAKETFKDEEQSFVYKGNKIPEDIDWTGNTGRHQALASGAFIVILPAAEYLLLAEAAEAAPVAELRETSLPRLSKRTEAETRRLRGVSLYGATPSSALLFKNSALKIR</sequence>
<dbReference type="Proteomes" id="UP000805193">
    <property type="component" value="Unassembled WGS sequence"/>
</dbReference>
<name>A0AC60QU10_IXOPE</name>
<evidence type="ECO:0000313" key="1">
    <source>
        <dbReference type="EMBL" id="KAG0442459.1"/>
    </source>
</evidence>
<gene>
    <name evidence="1" type="ORF">HPB47_015701</name>
</gene>
<dbReference type="EMBL" id="JABSTQ010004356">
    <property type="protein sequence ID" value="KAG0442459.1"/>
    <property type="molecule type" value="Genomic_DNA"/>
</dbReference>